<dbReference type="Proteomes" id="UP001500200">
    <property type="component" value="Unassembled WGS sequence"/>
</dbReference>
<keyword evidence="3" id="KW-1185">Reference proteome</keyword>
<name>A0ABP9SMU1_9MICC</name>
<feature type="transmembrane region" description="Helical" evidence="1">
    <location>
        <begin position="134"/>
        <end position="159"/>
    </location>
</feature>
<gene>
    <name evidence="2" type="ORF">GCM10023346_34220</name>
</gene>
<comment type="caution">
    <text evidence="2">The sequence shown here is derived from an EMBL/GenBank/DDBJ whole genome shotgun (WGS) entry which is preliminary data.</text>
</comment>
<organism evidence="2 3">
    <name type="scientific">Arthrobacter gyeryongensis</name>
    <dbReference type="NCBI Taxonomy" id="1650592"/>
    <lineage>
        <taxon>Bacteria</taxon>
        <taxon>Bacillati</taxon>
        <taxon>Actinomycetota</taxon>
        <taxon>Actinomycetes</taxon>
        <taxon>Micrococcales</taxon>
        <taxon>Micrococcaceae</taxon>
        <taxon>Arthrobacter</taxon>
    </lineage>
</organism>
<evidence type="ECO:0000256" key="1">
    <source>
        <dbReference type="SAM" id="Phobius"/>
    </source>
</evidence>
<feature type="transmembrane region" description="Helical" evidence="1">
    <location>
        <begin position="90"/>
        <end position="110"/>
    </location>
</feature>
<evidence type="ECO:0000313" key="3">
    <source>
        <dbReference type="Proteomes" id="UP001500200"/>
    </source>
</evidence>
<evidence type="ECO:0000313" key="2">
    <source>
        <dbReference type="EMBL" id="GAA5198035.1"/>
    </source>
</evidence>
<reference evidence="3" key="1">
    <citation type="journal article" date="2019" name="Int. J. Syst. Evol. Microbiol.">
        <title>The Global Catalogue of Microorganisms (GCM) 10K type strain sequencing project: providing services to taxonomists for standard genome sequencing and annotation.</title>
        <authorList>
            <consortium name="The Broad Institute Genomics Platform"/>
            <consortium name="The Broad Institute Genome Sequencing Center for Infectious Disease"/>
            <person name="Wu L."/>
            <person name="Ma J."/>
        </authorList>
    </citation>
    <scope>NUCLEOTIDE SEQUENCE [LARGE SCALE GENOMIC DNA]</scope>
    <source>
        <strain evidence="3">JCM 18514</strain>
    </source>
</reference>
<keyword evidence="1" id="KW-0812">Transmembrane</keyword>
<feature type="transmembrane region" description="Helical" evidence="1">
    <location>
        <begin position="20"/>
        <end position="41"/>
    </location>
</feature>
<protein>
    <submittedName>
        <fullName evidence="2">Uncharacterized protein</fullName>
    </submittedName>
</protein>
<accession>A0ABP9SMU1</accession>
<dbReference type="RefSeq" id="WP_345450995.1">
    <property type="nucleotide sequence ID" value="NZ_BAABKK010000024.1"/>
</dbReference>
<proteinExistence type="predicted"/>
<sequence>MRLSLVTPPAHGERRTVWWVRAALGTLGLAALGYALFGFLANVPPMQLIGVAAWLAVALLLHDGVLVPLTTLAGGGLSRLTHGLGPVQQGIVRGALLVGALVTLVAAPLIRAQQVLQPTGPGSGANITVLQGDYVLALGVFWVVLAVAAAVVVAALGLYGRRSKVRKTRS</sequence>
<dbReference type="EMBL" id="BAABKK010000024">
    <property type="protein sequence ID" value="GAA5198035.1"/>
    <property type="molecule type" value="Genomic_DNA"/>
</dbReference>
<keyword evidence="1" id="KW-0472">Membrane</keyword>
<feature type="transmembrane region" description="Helical" evidence="1">
    <location>
        <begin position="47"/>
        <end position="69"/>
    </location>
</feature>
<keyword evidence="1" id="KW-1133">Transmembrane helix</keyword>